<organism evidence="3 4">
    <name type="scientific">Formosa sediminum</name>
    <dbReference type="NCBI Taxonomy" id="2594004"/>
    <lineage>
        <taxon>Bacteria</taxon>
        <taxon>Pseudomonadati</taxon>
        <taxon>Bacteroidota</taxon>
        <taxon>Flavobacteriia</taxon>
        <taxon>Flavobacteriales</taxon>
        <taxon>Flavobacteriaceae</taxon>
        <taxon>Formosa</taxon>
    </lineage>
</organism>
<dbReference type="AlphaFoldDB" id="A0A516GUM9"/>
<protein>
    <submittedName>
        <fullName evidence="3">Alpha/beta hydrolase</fullName>
    </submittedName>
</protein>
<dbReference type="RefSeq" id="WP_143382113.1">
    <property type="nucleotide sequence ID" value="NZ_CP041637.1"/>
</dbReference>
<dbReference type="OrthoDB" id="9794725at2"/>
<dbReference type="InterPro" id="IPR049492">
    <property type="entry name" value="BD-FAE-like_dom"/>
</dbReference>
<dbReference type="Pfam" id="PF20434">
    <property type="entry name" value="BD-FAE"/>
    <property type="match status" value="1"/>
</dbReference>
<feature type="domain" description="BD-FAE-like" evidence="2">
    <location>
        <begin position="51"/>
        <end position="246"/>
    </location>
</feature>
<dbReference type="PANTHER" id="PTHR48081:SF6">
    <property type="entry name" value="PEPTIDASE S9 PROLYL OLIGOPEPTIDASE CATALYTIC DOMAIN-CONTAINING PROTEIN"/>
    <property type="match status" value="1"/>
</dbReference>
<name>A0A516GUM9_9FLAO</name>
<evidence type="ECO:0000259" key="2">
    <source>
        <dbReference type="Pfam" id="PF20434"/>
    </source>
</evidence>
<evidence type="ECO:0000313" key="4">
    <source>
        <dbReference type="Proteomes" id="UP000319209"/>
    </source>
</evidence>
<keyword evidence="4" id="KW-1185">Reference proteome</keyword>
<dbReference type="Proteomes" id="UP000319209">
    <property type="component" value="Chromosome"/>
</dbReference>
<dbReference type="PANTHER" id="PTHR48081">
    <property type="entry name" value="AB HYDROLASE SUPERFAMILY PROTEIN C4A8.06C"/>
    <property type="match status" value="1"/>
</dbReference>
<evidence type="ECO:0000313" key="3">
    <source>
        <dbReference type="EMBL" id="QDO95205.1"/>
    </source>
</evidence>
<sequence length="293" mass="33098">MNKCLDSQQPEIVLLWETSIPNAILNVEYKEEPIYKNKLLVSTSKVSIPTLSVYRPKDKKGNGTAIIIFPGGGYKRISMYEEGEKVGKWLSSIGITAFVLKYRLPSDVIMENKSLGPLQDAQESVRYVREHAQDYKLNTNKIGVLGFSAGGHLASTLVTHYKDIVYKSTKTSAKPDFLILIYPVISMENTITHKGTRTRLLGELPLKESVDFFSSEMHINSNSIKSFIVHASDDLSVPVENSIKYYLALKKNNIPAELHLFEKGGHGFGLRNKETNLYWETDCINWLKQHCLL</sequence>
<dbReference type="InterPro" id="IPR050300">
    <property type="entry name" value="GDXG_lipolytic_enzyme"/>
</dbReference>
<dbReference type="GO" id="GO:0016787">
    <property type="term" value="F:hydrolase activity"/>
    <property type="evidence" value="ECO:0007669"/>
    <property type="project" value="UniProtKB-KW"/>
</dbReference>
<proteinExistence type="predicted"/>
<dbReference type="KEGG" id="fop:FNB79_14890"/>
<evidence type="ECO:0000256" key="1">
    <source>
        <dbReference type="ARBA" id="ARBA00022801"/>
    </source>
</evidence>
<reference evidence="3 4" key="1">
    <citation type="submission" date="2019-07" db="EMBL/GenBank/DDBJ databases">
        <title>Genome sequencing for Formosa sp. PS13.</title>
        <authorList>
            <person name="Park S.-J."/>
        </authorList>
    </citation>
    <scope>NUCLEOTIDE SEQUENCE [LARGE SCALE GENOMIC DNA]</scope>
    <source>
        <strain evidence="3 4">PS13</strain>
    </source>
</reference>
<dbReference type="InterPro" id="IPR029058">
    <property type="entry name" value="AB_hydrolase_fold"/>
</dbReference>
<accession>A0A516GUM9</accession>
<gene>
    <name evidence="3" type="ORF">FNB79_14890</name>
</gene>
<dbReference type="SUPFAM" id="SSF53474">
    <property type="entry name" value="alpha/beta-Hydrolases"/>
    <property type="match status" value="1"/>
</dbReference>
<dbReference type="Gene3D" id="3.40.50.1820">
    <property type="entry name" value="alpha/beta hydrolase"/>
    <property type="match status" value="1"/>
</dbReference>
<dbReference type="EMBL" id="CP041637">
    <property type="protein sequence ID" value="QDO95205.1"/>
    <property type="molecule type" value="Genomic_DNA"/>
</dbReference>
<keyword evidence="1 3" id="KW-0378">Hydrolase</keyword>